<name>A0AAN9I142_CROPI</name>
<dbReference type="AlphaFoldDB" id="A0AAN9I142"/>
<gene>
    <name evidence="1" type="ORF">RIF29_28170</name>
</gene>
<evidence type="ECO:0000313" key="2">
    <source>
        <dbReference type="Proteomes" id="UP001372338"/>
    </source>
</evidence>
<evidence type="ECO:0000313" key="1">
    <source>
        <dbReference type="EMBL" id="KAK7261847.1"/>
    </source>
</evidence>
<keyword evidence="2" id="KW-1185">Reference proteome</keyword>
<proteinExistence type="predicted"/>
<dbReference type="Proteomes" id="UP001372338">
    <property type="component" value="Unassembled WGS sequence"/>
</dbReference>
<accession>A0AAN9I142</accession>
<protein>
    <submittedName>
        <fullName evidence="1">Uncharacterized protein</fullName>
    </submittedName>
</protein>
<sequence>MINRENNGTSPNAASVDKILSQFHQIPNFYGHVFTSLLLKCDAALLNSFFFFFFSLHSPSSLSFSVRVSTLLNPSFPAFRFHAQSRSLNKLVVNQLFCALWDQTILLVYHTW</sequence>
<reference evidence="1 2" key="1">
    <citation type="submission" date="2024-01" db="EMBL/GenBank/DDBJ databases">
        <title>The genomes of 5 underutilized Papilionoideae crops provide insights into root nodulation and disease resistanc.</title>
        <authorList>
            <person name="Yuan L."/>
        </authorList>
    </citation>
    <scope>NUCLEOTIDE SEQUENCE [LARGE SCALE GENOMIC DNA]</scope>
    <source>
        <strain evidence="1">ZHUSHIDOU_FW_LH</strain>
        <tissue evidence="1">Leaf</tissue>
    </source>
</reference>
<dbReference type="EMBL" id="JAYWIO010000005">
    <property type="protein sequence ID" value="KAK7261847.1"/>
    <property type="molecule type" value="Genomic_DNA"/>
</dbReference>
<comment type="caution">
    <text evidence="1">The sequence shown here is derived from an EMBL/GenBank/DDBJ whole genome shotgun (WGS) entry which is preliminary data.</text>
</comment>
<organism evidence="1 2">
    <name type="scientific">Crotalaria pallida</name>
    <name type="common">Smooth rattlebox</name>
    <name type="synonym">Crotalaria striata</name>
    <dbReference type="NCBI Taxonomy" id="3830"/>
    <lineage>
        <taxon>Eukaryota</taxon>
        <taxon>Viridiplantae</taxon>
        <taxon>Streptophyta</taxon>
        <taxon>Embryophyta</taxon>
        <taxon>Tracheophyta</taxon>
        <taxon>Spermatophyta</taxon>
        <taxon>Magnoliopsida</taxon>
        <taxon>eudicotyledons</taxon>
        <taxon>Gunneridae</taxon>
        <taxon>Pentapetalae</taxon>
        <taxon>rosids</taxon>
        <taxon>fabids</taxon>
        <taxon>Fabales</taxon>
        <taxon>Fabaceae</taxon>
        <taxon>Papilionoideae</taxon>
        <taxon>50 kb inversion clade</taxon>
        <taxon>genistoids sensu lato</taxon>
        <taxon>core genistoids</taxon>
        <taxon>Crotalarieae</taxon>
        <taxon>Crotalaria</taxon>
    </lineage>
</organism>